<dbReference type="InterPro" id="IPR036390">
    <property type="entry name" value="WH_DNA-bd_sf"/>
</dbReference>
<feature type="transmembrane region" description="Helical" evidence="17">
    <location>
        <begin position="313"/>
        <end position="332"/>
    </location>
</feature>
<name>A0ABU0E6C7_9FIRM</name>
<keyword evidence="4" id="KW-1003">Cell membrane</keyword>
<dbReference type="EMBL" id="JAUSUR010000007">
    <property type="protein sequence ID" value="MDQ0362461.1"/>
    <property type="molecule type" value="Genomic_DNA"/>
</dbReference>
<dbReference type="InterPro" id="IPR036388">
    <property type="entry name" value="WH-like_DNA-bd_sf"/>
</dbReference>
<dbReference type="Gene3D" id="1.10.10.10">
    <property type="entry name" value="Winged helix-like DNA-binding domain superfamily/Winged helix DNA-binding domain"/>
    <property type="match status" value="1"/>
</dbReference>
<keyword evidence="6" id="KW-0598">Phosphotransferase system</keyword>
<evidence type="ECO:0000256" key="12">
    <source>
        <dbReference type="ARBA" id="ARBA00023163"/>
    </source>
</evidence>
<feature type="transmembrane region" description="Helical" evidence="17">
    <location>
        <begin position="175"/>
        <end position="197"/>
    </location>
</feature>
<accession>A0ABU0E6C7</accession>
<keyword evidence="8 17" id="KW-1133">Transmembrane helix</keyword>
<dbReference type="Proteomes" id="UP001230220">
    <property type="component" value="Unassembled WGS sequence"/>
</dbReference>
<dbReference type="CDD" id="cd07377">
    <property type="entry name" value="WHTH_GntR"/>
    <property type="match status" value="1"/>
</dbReference>
<evidence type="ECO:0000256" key="11">
    <source>
        <dbReference type="ARBA" id="ARBA00023136"/>
    </source>
</evidence>
<keyword evidence="20" id="KW-1185">Reference proteome</keyword>
<evidence type="ECO:0000256" key="15">
    <source>
        <dbReference type="ARBA" id="ARBA00039702"/>
    </source>
</evidence>
<keyword evidence="3" id="KW-0813">Transport</keyword>
<feature type="transmembrane region" description="Helical" evidence="17">
    <location>
        <begin position="72"/>
        <end position="97"/>
    </location>
</feature>
<comment type="function">
    <text evidence="13">The phosphoenolpyruvate-dependent sugar phosphotransferase system (sugar PTS), a major carbohydrate active transport system, catalyzes the phosphorylation of incoming sugar substrates concomitantly with their translocation across the cell membrane. The enzyme II UlaABC PTS system is involved in ascorbate transport.</text>
</comment>
<evidence type="ECO:0000256" key="1">
    <source>
        <dbReference type="ARBA" id="ARBA00004651"/>
    </source>
</evidence>
<feature type="transmembrane region" description="Helical" evidence="17">
    <location>
        <begin position="237"/>
        <end position="259"/>
    </location>
</feature>
<evidence type="ECO:0000256" key="7">
    <source>
        <dbReference type="ARBA" id="ARBA00022692"/>
    </source>
</evidence>
<feature type="transmembrane region" description="Helical" evidence="17">
    <location>
        <begin position="204"/>
        <end position="225"/>
    </location>
</feature>
<evidence type="ECO:0000256" key="6">
    <source>
        <dbReference type="ARBA" id="ARBA00022683"/>
    </source>
</evidence>
<evidence type="ECO:0000256" key="14">
    <source>
        <dbReference type="ARBA" id="ARBA00038218"/>
    </source>
</evidence>
<dbReference type="PANTHER" id="PTHR33843">
    <property type="entry name" value="ASCORBATE-SPECIFIC PTS SYSTEM EIIC COMPONENT"/>
    <property type="match status" value="1"/>
</dbReference>
<feature type="transmembrane region" description="Helical" evidence="17">
    <location>
        <begin position="432"/>
        <end position="454"/>
    </location>
</feature>
<feature type="transmembrane region" description="Helical" evidence="17">
    <location>
        <begin position="147"/>
        <end position="169"/>
    </location>
</feature>
<protein>
    <recommendedName>
        <fullName evidence="15">Ascorbate-specific PTS system EIIC component</fullName>
    </recommendedName>
    <alternativeName>
        <fullName evidence="16">Ascorbate-specific permease IIC component UlaA</fullName>
    </alternativeName>
</protein>
<dbReference type="Pfam" id="PF03611">
    <property type="entry name" value="EIIC-GAT"/>
    <property type="match status" value="1"/>
</dbReference>
<evidence type="ECO:0000256" key="2">
    <source>
        <dbReference type="ARBA" id="ARBA00011738"/>
    </source>
</evidence>
<dbReference type="InterPro" id="IPR000524">
    <property type="entry name" value="Tscrpt_reg_HTH_GntR"/>
</dbReference>
<keyword evidence="10" id="KW-0238">DNA-binding</keyword>
<feature type="transmembrane region" description="Helical" evidence="17">
    <location>
        <begin position="374"/>
        <end position="396"/>
    </location>
</feature>
<keyword evidence="12" id="KW-0804">Transcription</keyword>
<dbReference type="InterPro" id="IPR004703">
    <property type="entry name" value="PTS_sugar-sp_permease"/>
</dbReference>
<evidence type="ECO:0000256" key="8">
    <source>
        <dbReference type="ARBA" id="ARBA00022989"/>
    </source>
</evidence>
<dbReference type="InterPro" id="IPR051562">
    <property type="entry name" value="Ascorbate-PTS_EIIC"/>
</dbReference>
<gene>
    <name evidence="19" type="ORF">J2S15_003215</name>
</gene>
<dbReference type="PANTHER" id="PTHR33843:SF4">
    <property type="entry name" value="ASCORBATE-SPECIFIC PTS SYSTEM EIIC COMPONENT"/>
    <property type="match status" value="1"/>
</dbReference>
<feature type="transmembrane region" description="Helical" evidence="17">
    <location>
        <begin position="280"/>
        <end position="301"/>
    </location>
</feature>
<feature type="transmembrane region" description="Helical" evidence="17">
    <location>
        <begin position="117"/>
        <end position="135"/>
    </location>
</feature>
<keyword evidence="9" id="KW-0805">Transcription regulation</keyword>
<keyword evidence="7 17" id="KW-0812">Transmembrane</keyword>
<evidence type="ECO:0000256" key="4">
    <source>
        <dbReference type="ARBA" id="ARBA00022475"/>
    </source>
</evidence>
<evidence type="ECO:0000256" key="13">
    <source>
        <dbReference type="ARBA" id="ARBA00037387"/>
    </source>
</evidence>
<dbReference type="RefSeq" id="WP_307410103.1">
    <property type="nucleotide sequence ID" value="NZ_JAUSUR010000007.1"/>
</dbReference>
<evidence type="ECO:0000256" key="17">
    <source>
        <dbReference type="SAM" id="Phobius"/>
    </source>
</evidence>
<proteinExistence type="inferred from homology"/>
<sequence>MKNENDKLPIYYKLAKKIEENIEKGVWRKGEPIPSERELIKIYNVSRITVRNTIDELVKQGKLEKIQGKATFVLGLVALVGLVLQGKGSAAVFSGTLKTSLGMLVLSAGSSLIVNEILPFVSLFTDVFNLTGFATSSEAVVGAIQQALPVVASTSSIILAIGFLVNVILAKFSPLKYIFLTGHMMWILSVVVAFALYKADYSETMIIIIGSALQGIIMVVLPALAQPMVRKITGNDSIAIAHLTTLGTVPSAYIGGLLGDKTKSAEDLKLPKSLEVFKDTSISVAIVMGVFYMVVVIMAGPDKVGALSDGTNYILFGLMKALGFTAGILVLLQGIRMFLGELVPAFKGISDKLVPGAIPALDVPALFGFAPNSLMIGFVTAVAGMIVSMVVCSMVFNTVPLVSIIGAFFTGGVAGILGNATGGRRGAIISGFVYGFLLIFLSAMLSTMFDFSAYGVAGVGHDCIDAIVITILLSNPIIGIVVIGVVFALLCVLEVRRKAKTVQQ</sequence>
<evidence type="ECO:0000256" key="10">
    <source>
        <dbReference type="ARBA" id="ARBA00023125"/>
    </source>
</evidence>
<evidence type="ECO:0000256" key="3">
    <source>
        <dbReference type="ARBA" id="ARBA00022448"/>
    </source>
</evidence>
<keyword evidence="5" id="KW-0762">Sugar transport</keyword>
<feature type="transmembrane region" description="Helical" evidence="17">
    <location>
        <begin position="466"/>
        <end position="493"/>
    </location>
</feature>
<evidence type="ECO:0000256" key="9">
    <source>
        <dbReference type="ARBA" id="ARBA00023015"/>
    </source>
</evidence>
<evidence type="ECO:0000313" key="19">
    <source>
        <dbReference type="EMBL" id="MDQ0362461.1"/>
    </source>
</evidence>
<comment type="subunit">
    <text evidence="2">Homodimer.</text>
</comment>
<comment type="caution">
    <text evidence="19">The sequence shown here is derived from an EMBL/GenBank/DDBJ whole genome shotgun (WGS) entry which is preliminary data.</text>
</comment>
<organism evidence="19 20">
    <name type="scientific">Breznakia pachnodae</name>
    <dbReference type="NCBI Taxonomy" id="265178"/>
    <lineage>
        <taxon>Bacteria</taxon>
        <taxon>Bacillati</taxon>
        <taxon>Bacillota</taxon>
        <taxon>Erysipelotrichia</taxon>
        <taxon>Erysipelotrichales</taxon>
        <taxon>Erysipelotrichaceae</taxon>
        <taxon>Breznakia</taxon>
    </lineage>
</organism>
<comment type="similarity">
    <text evidence="14">Belongs to the UlaA family.</text>
</comment>
<dbReference type="SUPFAM" id="SSF46785">
    <property type="entry name" value="Winged helix' DNA-binding domain"/>
    <property type="match status" value="1"/>
</dbReference>
<dbReference type="SMART" id="SM00345">
    <property type="entry name" value="HTH_GNTR"/>
    <property type="match status" value="1"/>
</dbReference>
<evidence type="ECO:0000256" key="16">
    <source>
        <dbReference type="ARBA" id="ARBA00042859"/>
    </source>
</evidence>
<evidence type="ECO:0000256" key="5">
    <source>
        <dbReference type="ARBA" id="ARBA00022597"/>
    </source>
</evidence>
<comment type="subcellular location">
    <subcellularLocation>
        <location evidence="1">Cell membrane</location>
        <topology evidence="1">Multi-pass membrane protein</topology>
    </subcellularLocation>
</comment>
<feature type="domain" description="HTH gntR-type" evidence="18">
    <location>
        <begin position="8"/>
        <end position="76"/>
    </location>
</feature>
<feature type="transmembrane region" description="Helical" evidence="17">
    <location>
        <begin position="402"/>
        <end position="420"/>
    </location>
</feature>
<dbReference type="PROSITE" id="PS50949">
    <property type="entry name" value="HTH_GNTR"/>
    <property type="match status" value="1"/>
</dbReference>
<evidence type="ECO:0000313" key="20">
    <source>
        <dbReference type="Proteomes" id="UP001230220"/>
    </source>
</evidence>
<evidence type="ECO:0000259" key="18">
    <source>
        <dbReference type="PROSITE" id="PS50949"/>
    </source>
</evidence>
<keyword evidence="11 17" id="KW-0472">Membrane</keyword>
<dbReference type="PRINTS" id="PR00035">
    <property type="entry name" value="HTHGNTR"/>
</dbReference>
<reference evidence="19 20" key="1">
    <citation type="submission" date="2023-07" db="EMBL/GenBank/DDBJ databases">
        <title>Genomic Encyclopedia of Type Strains, Phase IV (KMG-IV): sequencing the most valuable type-strain genomes for metagenomic binning, comparative biology and taxonomic classification.</title>
        <authorList>
            <person name="Goeker M."/>
        </authorList>
    </citation>
    <scope>NUCLEOTIDE SEQUENCE [LARGE SCALE GENOMIC DNA]</scope>
    <source>
        <strain evidence="19 20">DSM 16784</strain>
    </source>
</reference>